<organism evidence="9 10">
    <name type="scientific">Paenisporosarcina macmurdoensis</name>
    <dbReference type="NCBI Taxonomy" id="212659"/>
    <lineage>
        <taxon>Bacteria</taxon>
        <taxon>Bacillati</taxon>
        <taxon>Bacillota</taxon>
        <taxon>Bacilli</taxon>
        <taxon>Bacillales</taxon>
        <taxon>Caryophanaceae</taxon>
        <taxon>Paenisporosarcina</taxon>
    </lineage>
</organism>
<feature type="transmembrane region" description="Helical" evidence="8">
    <location>
        <begin position="188"/>
        <end position="210"/>
    </location>
</feature>
<evidence type="ECO:0000313" key="9">
    <source>
        <dbReference type="EMBL" id="MFC6041220.1"/>
    </source>
</evidence>
<keyword evidence="5" id="KW-0862">Zinc</keyword>
<keyword evidence="7 8" id="KW-0472">Membrane</keyword>
<dbReference type="EMBL" id="JBHSRI010000038">
    <property type="protein sequence ID" value="MFC6041220.1"/>
    <property type="molecule type" value="Genomic_DNA"/>
</dbReference>
<feature type="transmembrane region" description="Helical" evidence="8">
    <location>
        <begin position="59"/>
        <end position="79"/>
    </location>
</feature>
<sequence length="240" mass="26276">MSSIWVVGYLCTALGFGIGGVIAWILKGFQKRMDTVYSICAGLILGLISFEIAPEAIELGNWSAFIAGFLIGIMLFKFIHKSFKNQMALRKSKEKLDPLYTGVMLMISISLHNLPIGITLGSNQDATLNFSILQTILLHNIPEGIIVFSPLFMAGLGGWTLISFSLMVALPVGVGAYFASIIGIENPVFWSFFISLSIGMIYMVTIKEIITDSIKESSSTRVFILALIGFSVIGAFFYFI</sequence>
<reference evidence="10" key="1">
    <citation type="journal article" date="2019" name="Int. J. Syst. Evol. Microbiol.">
        <title>The Global Catalogue of Microorganisms (GCM) 10K type strain sequencing project: providing services to taxonomists for standard genome sequencing and annotation.</title>
        <authorList>
            <consortium name="The Broad Institute Genomics Platform"/>
            <consortium name="The Broad Institute Genome Sequencing Center for Infectious Disease"/>
            <person name="Wu L."/>
            <person name="Ma J."/>
        </authorList>
    </citation>
    <scope>NUCLEOTIDE SEQUENCE [LARGE SCALE GENOMIC DNA]</scope>
    <source>
        <strain evidence="10">CCUG 54527</strain>
    </source>
</reference>
<evidence type="ECO:0000256" key="5">
    <source>
        <dbReference type="ARBA" id="ARBA00022833"/>
    </source>
</evidence>
<comment type="subcellular location">
    <subcellularLocation>
        <location evidence="1">Cell membrane</location>
        <topology evidence="1">Multi-pass membrane protein</topology>
    </subcellularLocation>
</comment>
<feature type="transmembrane region" description="Helical" evidence="8">
    <location>
        <begin position="6"/>
        <end position="26"/>
    </location>
</feature>
<keyword evidence="4 8" id="KW-0812">Transmembrane</keyword>
<evidence type="ECO:0000256" key="4">
    <source>
        <dbReference type="ARBA" id="ARBA00022692"/>
    </source>
</evidence>
<feature type="transmembrane region" description="Helical" evidence="8">
    <location>
        <begin position="99"/>
        <end position="120"/>
    </location>
</feature>
<dbReference type="PANTHER" id="PTHR11040">
    <property type="entry name" value="ZINC/IRON TRANSPORTER"/>
    <property type="match status" value="1"/>
</dbReference>
<dbReference type="Pfam" id="PF02535">
    <property type="entry name" value="Zip"/>
    <property type="match status" value="1"/>
</dbReference>
<comment type="caution">
    <text evidence="9">The sequence shown here is derived from an EMBL/GenBank/DDBJ whole genome shotgun (WGS) entry which is preliminary data.</text>
</comment>
<feature type="transmembrane region" description="Helical" evidence="8">
    <location>
        <begin position="35"/>
        <end position="53"/>
    </location>
</feature>
<evidence type="ECO:0000256" key="2">
    <source>
        <dbReference type="ARBA" id="ARBA00006939"/>
    </source>
</evidence>
<proteinExistence type="inferred from homology"/>
<dbReference type="RefSeq" id="WP_377735952.1">
    <property type="nucleotide sequence ID" value="NZ_JBHSRI010000038.1"/>
</dbReference>
<evidence type="ECO:0000256" key="6">
    <source>
        <dbReference type="ARBA" id="ARBA00022989"/>
    </source>
</evidence>
<keyword evidence="10" id="KW-1185">Reference proteome</keyword>
<gene>
    <name evidence="9" type="ORF">ACFPYN_17585</name>
</gene>
<evidence type="ECO:0000256" key="7">
    <source>
        <dbReference type="ARBA" id="ARBA00023136"/>
    </source>
</evidence>
<evidence type="ECO:0000256" key="3">
    <source>
        <dbReference type="ARBA" id="ARBA00022475"/>
    </source>
</evidence>
<keyword evidence="6 8" id="KW-1133">Transmembrane helix</keyword>
<protein>
    <submittedName>
        <fullName evidence="9">ZIP family metal transporter</fullName>
    </submittedName>
</protein>
<evidence type="ECO:0000256" key="8">
    <source>
        <dbReference type="SAM" id="Phobius"/>
    </source>
</evidence>
<dbReference type="InterPro" id="IPR003689">
    <property type="entry name" value="ZIP"/>
</dbReference>
<comment type="similarity">
    <text evidence="2">Belongs to the ZIP transporter (TC 2.A.5) family.</text>
</comment>
<evidence type="ECO:0000256" key="1">
    <source>
        <dbReference type="ARBA" id="ARBA00004651"/>
    </source>
</evidence>
<feature type="transmembrane region" description="Helical" evidence="8">
    <location>
        <begin position="159"/>
        <end position="182"/>
    </location>
</feature>
<name>A0ABW1LCG1_9BACL</name>
<dbReference type="Proteomes" id="UP001596170">
    <property type="component" value="Unassembled WGS sequence"/>
</dbReference>
<feature type="transmembrane region" description="Helical" evidence="8">
    <location>
        <begin position="222"/>
        <end position="239"/>
    </location>
</feature>
<accession>A0ABW1LCG1</accession>
<keyword evidence="3" id="KW-1003">Cell membrane</keyword>
<dbReference type="PANTHER" id="PTHR11040:SF211">
    <property type="entry name" value="ZINC TRANSPORTER ZIP11"/>
    <property type="match status" value="1"/>
</dbReference>
<evidence type="ECO:0000313" key="10">
    <source>
        <dbReference type="Proteomes" id="UP001596170"/>
    </source>
</evidence>